<dbReference type="AlphaFoldDB" id="A0A2K3JR80"/>
<comment type="caution">
    <text evidence="2">The sequence shown here is derived from an EMBL/GenBank/DDBJ whole genome shotgun (WGS) entry which is preliminary data.</text>
</comment>
<reference evidence="2 3" key="2">
    <citation type="journal article" date="2017" name="Front. Plant Sci.">
        <title>Gene Classification and Mining of Molecular Markers Useful in Red Clover (Trifolium pratense) Breeding.</title>
        <authorList>
            <person name="Istvanek J."/>
            <person name="Dluhosova J."/>
            <person name="Dluhos P."/>
            <person name="Patkova L."/>
            <person name="Nedelnik J."/>
            <person name="Repkova J."/>
        </authorList>
    </citation>
    <scope>NUCLEOTIDE SEQUENCE [LARGE SCALE GENOMIC DNA]</scope>
    <source>
        <strain evidence="3">cv. Tatra</strain>
        <tissue evidence="2">Young leaves</tissue>
    </source>
</reference>
<reference evidence="2 3" key="1">
    <citation type="journal article" date="2014" name="Am. J. Bot.">
        <title>Genome assembly and annotation for red clover (Trifolium pratense; Fabaceae).</title>
        <authorList>
            <person name="Istvanek J."/>
            <person name="Jaros M."/>
            <person name="Krenek A."/>
            <person name="Repkova J."/>
        </authorList>
    </citation>
    <scope>NUCLEOTIDE SEQUENCE [LARGE SCALE GENOMIC DNA]</scope>
    <source>
        <strain evidence="3">cv. Tatra</strain>
        <tissue evidence="2">Young leaves</tissue>
    </source>
</reference>
<sequence length="115" mass="12630">GYSVRGPYQLLTSHVSVTMDDADNLIWHSQVSLKVSISAWRLLRDRLPTKDNLVTRGVLSSTAHSCVFGCGEAESVHHLFISCSTVQVALVHVDHSAGGSRARRSFLQLIWLACV</sequence>
<organism evidence="2 3">
    <name type="scientific">Trifolium pratense</name>
    <name type="common">Red clover</name>
    <dbReference type="NCBI Taxonomy" id="57577"/>
    <lineage>
        <taxon>Eukaryota</taxon>
        <taxon>Viridiplantae</taxon>
        <taxon>Streptophyta</taxon>
        <taxon>Embryophyta</taxon>
        <taxon>Tracheophyta</taxon>
        <taxon>Spermatophyta</taxon>
        <taxon>Magnoliopsida</taxon>
        <taxon>eudicotyledons</taxon>
        <taxon>Gunneridae</taxon>
        <taxon>Pentapetalae</taxon>
        <taxon>rosids</taxon>
        <taxon>fabids</taxon>
        <taxon>Fabales</taxon>
        <taxon>Fabaceae</taxon>
        <taxon>Papilionoideae</taxon>
        <taxon>50 kb inversion clade</taxon>
        <taxon>NPAAA clade</taxon>
        <taxon>Hologalegina</taxon>
        <taxon>IRL clade</taxon>
        <taxon>Trifolieae</taxon>
        <taxon>Trifolium</taxon>
    </lineage>
</organism>
<dbReference type="Pfam" id="PF13966">
    <property type="entry name" value="zf-RVT"/>
    <property type="match status" value="1"/>
</dbReference>
<evidence type="ECO:0000313" key="3">
    <source>
        <dbReference type="Proteomes" id="UP000236291"/>
    </source>
</evidence>
<feature type="domain" description="Reverse transcriptase zinc-binding" evidence="1">
    <location>
        <begin position="2"/>
        <end position="86"/>
    </location>
</feature>
<evidence type="ECO:0000313" key="2">
    <source>
        <dbReference type="EMBL" id="PNX56549.1"/>
    </source>
</evidence>
<proteinExistence type="predicted"/>
<name>A0A2K3JR80_TRIPR</name>
<evidence type="ECO:0000259" key="1">
    <source>
        <dbReference type="Pfam" id="PF13966"/>
    </source>
</evidence>
<gene>
    <name evidence="2" type="ORF">L195_g058261</name>
</gene>
<keyword evidence="2" id="KW-0413">Isomerase</keyword>
<dbReference type="EMBL" id="ASHM01120012">
    <property type="protein sequence ID" value="PNX56549.1"/>
    <property type="molecule type" value="Genomic_DNA"/>
</dbReference>
<protein>
    <submittedName>
        <fullName evidence="2">70 kDa peptidyl-prolyl isomerase</fullName>
    </submittedName>
</protein>
<accession>A0A2K3JR80</accession>
<dbReference type="GO" id="GO:0016853">
    <property type="term" value="F:isomerase activity"/>
    <property type="evidence" value="ECO:0007669"/>
    <property type="project" value="UniProtKB-KW"/>
</dbReference>
<dbReference type="Proteomes" id="UP000236291">
    <property type="component" value="Unassembled WGS sequence"/>
</dbReference>
<feature type="non-terminal residue" evidence="2">
    <location>
        <position position="1"/>
    </location>
</feature>
<dbReference type="InterPro" id="IPR026960">
    <property type="entry name" value="RVT-Znf"/>
</dbReference>